<sequence>MQNHDWWKPLFADCQASDDGYAKKALLTTNKEGYVEQDDEFNEYCMFRLTEKLTEDSKYRVYGLLTEHQSGAVCASTICHAFFTRFIYEDGIGMLVAALDEVPASSSDEAFRRRVENMMQEWFKDFDSEYFKSIDSDIADYMGHVFSGESGAGASELEAAKKKISGSASAAIVFVVHNRLFVVSCGTTRALLVSTDESMNVSIEQMNDVHNSENNLEEQRLLNLGIGKNQLTHFHGPTRCFGNYFLKSGYNFNSHFFNAASDLCSVLPGVSGGFKIGGEHHFLLLISDSVFNVIRQSGKTVREVNNYLREKVLTANAEVSCGDVSKKILDQICDDHFLYQTKASAHPAASRDSMAAVCIRLSESQTLPLEVNSAPDASMVSTSPKTTNAALAKSYVNFADYNLHPASDTVQQKVEDVFEEIKRRRRLRKIEEDDH</sequence>
<reference evidence="2 3" key="2">
    <citation type="journal article" date="2019" name="G3 (Bethesda)">
        <title>Hybrid Assembly of the Genome of the Entomopathogenic Nematode Steinernema carpocapsae Identifies the X-Chromosome.</title>
        <authorList>
            <person name="Serra L."/>
            <person name="Macchietto M."/>
            <person name="Macias-Munoz A."/>
            <person name="McGill C.J."/>
            <person name="Rodriguez I.M."/>
            <person name="Rodriguez B."/>
            <person name="Murad R."/>
            <person name="Mortazavi A."/>
        </authorList>
    </citation>
    <scope>NUCLEOTIDE SEQUENCE [LARGE SCALE GENOMIC DNA]</scope>
    <source>
        <strain evidence="2 3">ALL</strain>
    </source>
</reference>
<gene>
    <name evidence="2" type="ORF">L596_003315</name>
</gene>
<name>A0A4U8USA2_STECR</name>
<keyword evidence="3" id="KW-1185">Reference proteome</keyword>
<organism evidence="2 3">
    <name type="scientific">Steinernema carpocapsae</name>
    <name type="common">Entomopathogenic nematode</name>
    <dbReference type="NCBI Taxonomy" id="34508"/>
    <lineage>
        <taxon>Eukaryota</taxon>
        <taxon>Metazoa</taxon>
        <taxon>Ecdysozoa</taxon>
        <taxon>Nematoda</taxon>
        <taxon>Chromadorea</taxon>
        <taxon>Rhabditida</taxon>
        <taxon>Tylenchina</taxon>
        <taxon>Panagrolaimomorpha</taxon>
        <taxon>Strongyloidoidea</taxon>
        <taxon>Steinernematidae</taxon>
        <taxon>Steinernema</taxon>
    </lineage>
</organism>
<reference evidence="2 3" key="1">
    <citation type="journal article" date="2015" name="Genome Biol.">
        <title>Comparative genomics of Steinernema reveals deeply conserved gene regulatory networks.</title>
        <authorList>
            <person name="Dillman A.R."/>
            <person name="Macchietto M."/>
            <person name="Porter C.F."/>
            <person name="Rogers A."/>
            <person name="Williams B."/>
            <person name="Antoshechkin I."/>
            <person name="Lee M.M."/>
            <person name="Goodwin Z."/>
            <person name="Lu X."/>
            <person name="Lewis E.E."/>
            <person name="Goodrich-Blair H."/>
            <person name="Stock S.P."/>
            <person name="Adams B.J."/>
            <person name="Sternberg P.W."/>
            <person name="Mortazavi A."/>
        </authorList>
    </citation>
    <scope>NUCLEOTIDE SEQUENCE [LARGE SCALE GENOMIC DNA]</scope>
    <source>
        <strain evidence="2 3">ALL</strain>
    </source>
</reference>
<dbReference type="PROSITE" id="PS51746">
    <property type="entry name" value="PPM_2"/>
    <property type="match status" value="1"/>
</dbReference>
<dbReference type="STRING" id="34508.A0A4U8USA2"/>
<evidence type="ECO:0000313" key="3">
    <source>
        <dbReference type="Proteomes" id="UP000298663"/>
    </source>
</evidence>
<dbReference type="SUPFAM" id="SSF81606">
    <property type="entry name" value="PP2C-like"/>
    <property type="match status" value="1"/>
</dbReference>
<proteinExistence type="predicted"/>
<dbReference type="InterPro" id="IPR001932">
    <property type="entry name" value="PPM-type_phosphatase-like_dom"/>
</dbReference>
<dbReference type="OrthoDB" id="10049211at2759"/>
<dbReference type="AlphaFoldDB" id="A0A4U8USA2"/>
<dbReference type="SMART" id="SM00332">
    <property type="entry name" value="PP2Cc"/>
    <property type="match status" value="1"/>
</dbReference>
<dbReference type="InterPro" id="IPR036457">
    <property type="entry name" value="PPM-type-like_dom_sf"/>
</dbReference>
<evidence type="ECO:0000313" key="2">
    <source>
        <dbReference type="EMBL" id="TMS36051.1"/>
    </source>
</evidence>
<protein>
    <recommendedName>
        <fullName evidence="1">PPM-type phosphatase domain-containing protein</fullName>
    </recommendedName>
</protein>
<feature type="domain" description="PPM-type phosphatase" evidence="1">
    <location>
        <begin position="72"/>
        <end position="361"/>
    </location>
</feature>
<comment type="caution">
    <text evidence="2">The sequence shown here is derived from an EMBL/GenBank/DDBJ whole genome shotgun (WGS) entry which is preliminary data.</text>
</comment>
<dbReference type="Pfam" id="PF00481">
    <property type="entry name" value="PP2C"/>
    <property type="match status" value="1"/>
</dbReference>
<accession>A0A4U8USA2</accession>
<dbReference type="EMBL" id="AZBU02000001">
    <property type="protein sequence ID" value="TMS36051.1"/>
    <property type="molecule type" value="Genomic_DNA"/>
</dbReference>
<dbReference type="Proteomes" id="UP000298663">
    <property type="component" value="Unassembled WGS sequence"/>
</dbReference>
<dbReference type="Gene3D" id="3.60.40.10">
    <property type="entry name" value="PPM-type phosphatase domain"/>
    <property type="match status" value="1"/>
</dbReference>
<evidence type="ECO:0000259" key="1">
    <source>
        <dbReference type="PROSITE" id="PS51746"/>
    </source>
</evidence>